<dbReference type="PANTHER" id="PTHR43141:SF5">
    <property type="entry name" value="CYTOCHROME BD-I UBIQUINOL OXIDASE SUBUNIT 2"/>
    <property type="match status" value="1"/>
</dbReference>
<accession>A0A2I7N5X4</accession>
<evidence type="ECO:0000256" key="3">
    <source>
        <dbReference type="ARBA" id="ARBA00022448"/>
    </source>
</evidence>
<dbReference type="GO" id="GO:0005886">
    <property type="term" value="C:plasma membrane"/>
    <property type="evidence" value="ECO:0007669"/>
    <property type="project" value="UniProtKB-SubCell"/>
</dbReference>
<feature type="transmembrane region" description="Helical" evidence="12">
    <location>
        <begin position="162"/>
        <end position="186"/>
    </location>
</feature>
<evidence type="ECO:0000313" key="13">
    <source>
        <dbReference type="EMBL" id="AUR51625.1"/>
    </source>
</evidence>
<keyword evidence="3" id="KW-0813">Transport</keyword>
<evidence type="ECO:0000256" key="9">
    <source>
        <dbReference type="ARBA" id="ARBA00022989"/>
    </source>
</evidence>
<dbReference type="InterPro" id="IPR003317">
    <property type="entry name" value="Cyt-d_oxidase_su2"/>
</dbReference>
<keyword evidence="4" id="KW-1003">Cell membrane</keyword>
<dbReference type="Pfam" id="PF02322">
    <property type="entry name" value="Cyt_bd_oxida_II"/>
    <property type="match status" value="1"/>
</dbReference>
<feature type="transmembrane region" description="Helical" evidence="12">
    <location>
        <begin position="5"/>
        <end position="24"/>
    </location>
</feature>
<dbReference type="GO" id="GO:0019646">
    <property type="term" value="P:aerobic electron transport chain"/>
    <property type="evidence" value="ECO:0007669"/>
    <property type="project" value="TreeGrafter"/>
</dbReference>
<comment type="similarity">
    <text evidence="2">Belongs to the cytochrome ubiquinol oxidase subunit 2 family.</text>
</comment>
<gene>
    <name evidence="13" type="primary">cydB</name>
    <name evidence="13" type="ORF">CUN60_04735</name>
</gene>
<dbReference type="GO" id="GO:0009055">
    <property type="term" value="F:electron transfer activity"/>
    <property type="evidence" value="ECO:0007669"/>
    <property type="project" value="TreeGrafter"/>
</dbReference>
<evidence type="ECO:0000256" key="11">
    <source>
        <dbReference type="ARBA" id="ARBA00023136"/>
    </source>
</evidence>
<keyword evidence="6 12" id="KW-0812">Transmembrane</keyword>
<keyword evidence="10" id="KW-0408">Iron</keyword>
<feature type="transmembrane region" description="Helical" evidence="12">
    <location>
        <begin position="264"/>
        <end position="284"/>
    </location>
</feature>
<organism evidence="13 14">
    <name type="scientific">Aquella oligotrophica</name>
    <dbReference type="NCBI Taxonomy" id="2067065"/>
    <lineage>
        <taxon>Bacteria</taxon>
        <taxon>Pseudomonadati</taxon>
        <taxon>Pseudomonadota</taxon>
        <taxon>Betaproteobacteria</taxon>
        <taxon>Neisseriales</taxon>
        <taxon>Neisseriaceae</taxon>
        <taxon>Aquella</taxon>
    </lineage>
</organism>
<keyword evidence="14" id="KW-1185">Reference proteome</keyword>
<evidence type="ECO:0000256" key="12">
    <source>
        <dbReference type="SAM" id="Phobius"/>
    </source>
</evidence>
<evidence type="ECO:0000256" key="1">
    <source>
        <dbReference type="ARBA" id="ARBA00004651"/>
    </source>
</evidence>
<dbReference type="PIRSF" id="PIRSF000267">
    <property type="entry name" value="Cyt_oxidse_sub2"/>
    <property type="match status" value="1"/>
</dbReference>
<feature type="transmembrane region" description="Helical" evidence="12">
    <location>
        <begin position="291"/>
        <end position="317"/>
    </location>
</feature>
<evidence type="ECO:0000256" key="7">
    <source>
        <dbReference type="ARBA" id="ARBA00022723"/>
    </source>
</evidence>
<evidence type="ECO:0000256" key="4">
    <source>
        <dbReference type="ARBA" id="ARBA00022475"/>
    </source>
</evidence>
<feature type="transmembrane region" description="Helical" evidence="12">
    <location>
        <begin position="207"/>
        <end position="229"/>
    </location>
</feature>
<dbReference type="GO" id="GO:0016682">
    <property type="term" value="F:oxidoreductase activity, acting on diphenols and related substances as donors, oxygen as acceptor"/>
    <property type="evidence" value="ECO:0007669"/>
    <property type="project" value="TreeGrafter"/>
</dbReference>
<dbReference type="EMBL" id="CP024847">
    <property type="protein sequence ID" value="AUR51625.1"/>
    <property type="molecule type" value="Genomic_DNA"/>
</dbReference>
<protein>
    <submittedName>
        <fullName evidence="13">Cytochrome d ubiquinol oxidase subunit II</fullName>
    </submittedName>
</protein>
<evidence type="ECO:0000256" key="6">
    <source>
        <dbReference type="ARBA" id="ARBA00022692"/>
    </source>
</evidence>
<dbReference type="NCBIfam" id="TIGR00203">
    <property type="entry name" value="cydB"/>
    <property type="match status" value="1"/>
</dbReference>
<sequence>MEYAILKLIWWVLVAVLMIGLMIMDGHDMGVGALSPFIGKTDSERRAAINSVAPHWDGNQVWFITGGGAVFAAWPLVYATSFSILYIAILAVLWTLFLRAPAFDYRSKIENPSWRKTWDWVLFVGSAVPPLLFGVAVGNVMLGVPFHFDNDMRLVSDAVNPLFGFLGLLSPFALLCGLVSLCMTLAHGGVYLTIRTEGAMQVRAKKAAKIFLILAIVLFALGGLVVGHINGYVATNLDPNGPSDPLLKTVEIVKGGWLHNYQQYPLMMLAPVLAFAGLILSLILNAKDKSGLAFIFSGVGMAGIILTAGLSMFPFIMPSSSSPASSLTAWDATSSQHTLLLMLVAALIFTPIVLTYTSWVYRIMRGKLTTARIEENSKSMY</sequence>
<dbReference type="GO" id="GO:0046872">
    <property type="term" value="F:metal ion binding"/>
    <property type="evidence" value="ECO:0007669"/>
    <property type="project" value="UniProtKB-KW"/>
</dbReference>
<evidence type="ECO:0000256" key="2">
    <source>
        <dbReference type="ARBA" id="ARBA00007543"/>
    </source>
</evidence>
<dbReference type="AlphaFoldDB" id="A0A2I7N5X4"/>
<keyword evidence="5" id="KW-0349">Heme</keyword>
<feature type="transmembrane region" description="Helical" evidence="12">
    <location>
        <begin position="337"/>
        <end position="361"/>
    </location>
</feature>
<keyword evidence="9 12" id="KW-1133">Transmembrane helix</keyword>
<dbReference type="KEGG" id="nba:CUN60_04735"/>
<evidence type="ECO:0000256" key="8">
    <source>
        <dbReference type="ARBA" id="ARBA00022982"/>
    </source>
</evidence>
<evidence type="ECO:0000256" key="5">
    <source>
        <dbReference type="ARBA" id="ARBA00022617"/>
    </source>
</evidence>
<dbReference type="RefSeq" id="WP_102950924.1">
    <property type="nucleotide sequence ID" value="NZ_CP024847.1"/>
</dbReference>
<keyword evidence="7" id="KW-0479">Metal-binding</keyword>
<proteinExistence type="inferred from homology"/>
<keyword evidence="11 12" id="KW-0472">Membrane</keyword>
<dbReference type="GO" id="GO:0070069">
    <property type="term" value="C:cytochrome complex"/>
    <property type="evidence" value="ECO:0007669"/>
    <property type="project" value="TreeGrafter"/>
</dbReference>
<dbReference type="PANTHER" id="PTHR43141">
    <property type="entry name" value="CYTOCHROME BD2 SUBUNIT II"/>
    <property type="match status" value="1"/>
</dbReference>
<evidence type="ECO:0000313" key="14">
    <source>
        <dbReference type="Proteomes" id="UP000236655"/>
    </source>
</evidence>
<comment type="subcellular location">
    <subcellularLocation>
        <location evidence="1">Cell membrane</location>
        <topology evidence="1">Multi-pass membrane protein</topology>
    </subcellularLocation>
</comment>
<reference evidence="14" key="1">
    <citation type="submission" date="2017-11" db="EMBL/GenBank/DDBJ databases">
        <authorList>
            <person name="Chan K.G."/>
            <person name="Lee L.S."/>
        </authorList>
    </citation>
    <scope>NUCLEOTIDE SEQUENCE [LARGE SCALE GENOMIC DNA]</scope>
    <source>
        <strain evidence="14">DSM 100970</strain>
    </source>
</reference>
<keyword evidence="8" id="KW-0249">Electron transport</keyword>
<name>A0A2I7N5X4_9NEIS</name>
<evidence type="ECO:0000256" key="10">
    <source>
        <dbReference type="ARBA" id="ARBA00023004"/>
    </source>
</evidence>
<feature type="transmembrane region" description="Helical" evidence="12">
    <location>
        <begin position="76"/>
        <end position="97"/>
    </location>
</feature>
<feature type="transmembrane region" description="Helical" evidence="12">
    <location>
        <begin position="118"/>
        <end position="142"/>
    </location>
</feature>
<dbReference type="OrthoDB" id="9776710at2"/>
<dbReference type="Proteomes" id="UP000236655">
    <property type="component" value="Chromosome"/>
</dbReference>